<dbReference type="SUPFAM" id="SSF55331">
    <property type="entry name" value="Tautomerase/MIF"/>
    <property type="match status" value="1"/>
</dbReference>
<gene>
    <name evidence="14" type="primary">LOC110979298</name>
</gene>
<evidence type="ECO:0000256" key="10">
    <source>
        <dbReference type="ARBA" id="ARBA00041631"/>
    </source>
</evidence>
<evidence type="ECO:0000313" key="13">
    <source>
        <dbReference type="Proteomes" id="UP000694845"/>
    </source>
</evidence>
<comment type="subcellular location">
    <subcellularLocation>
        <location evidence="1">Secreted</location>
    </subcellularLocation>
</comment>
<dbReference type="PANTHER" id="PTHR11954">
    <property type="entry name" value="D-DOPACHROME DECARBOXYLASE"/>
    <property type="match status" value="1"/>
</dbReference>
<protein>
    <recommendedName>
        <fullName evidence="12">L-dopachrome isomerase</fullName>
        <ecNumber evidence="9">5.3.2.1</ecNumber>
        <ecNumber evidence="8">5.3.3.12</ecNumber>
    </recommendedName>
    <alternativeName>
        <fullName evidence="10">L-dopachrome tautomerase</fullName>
    </alternativeName>
    <alternativeName>
        <fullName evidence="11">Phenylpyruvate tautomerase</fullName>
    </alternativeName>
</protein>
<dbReference type="AlphaFoldDB" id="A0A8B7YBN2"/>
<evidence type="ECO:0000256" key="5">
    <source>
        <dbReference type="ARBA" id="ARBA00023235"/>
    </source>
</evidence>
<evidence type="ECO:0000256" key="9">
    <source>
        <dbReference type="ARBA" id="ARBA00039086"/>
    </source>
</evidence>
<accession>A0A8B7YBN2</accession>
<dbReference type="Pfam" id="PF01187">
    <property type="entry name" value="MIF"/>
    <property type="match status" value="1"/>
</dbReference>
<evidence type="ECO:0000256" key="4">
    <source>
        <dbReference type="ARBA" id="ARBA00022525"/>
    </source>
</evidence>
<comment type="catalytic activity">
    <reaction evidence="6">
        <text>3-phenylpyruvate = enol-phenylpyruvate</text>
        <dbReference type="Rhea" id="RHEA:17097"/>
        <dbReference type="ChEBI" id="CHEBI:16815"/>
        <dbReference type="ChEBI" id="CHEBI:18005"/>
        <dbReference type="EC" id="5.3.2.1"/>
    </reaction>
</comment>
<keyword evidence="4" id="KW-0964">Secreted</keyword>
<dbReference type="InterPro" id="IPR014347">
    <property type="entry name" value="Tautomerase/MIF_sf"/>
</dbReference>
<evidence type="ECO:0000313" key="14">
    <source>
        <dbReference type="RefSeq" id="XP_022090659.1"/>
    </source>
</evidence>
<dbReference type="RefSeq" id="XP_022090659.1">
    <property type="nucleotide sequence ID" value="XM_022234967.1"/>
</dbReference>
<dbReference type="EC" id="5.3.3.12" evidence="8"/>
<dbReference type="GO" id="GO:0005615">
    <property type="term" value="C:extracellular space"/>
    <property type="evidence" value="ECO:0007669"/>
    <property type="project" value="UniProtKB-KW"/>
</dbReference>
<comment type="similarity">
    <text evidence="2">Belongs to the MIF family.</text>
</comment>
<evidence type="ECO:0000256" key="7">
    <source>
        <dbReference type="ARBA" id="ARBA00036823"/>
    </source>
</evidence>
<dbReference type="OMA" id="KECITQW"/>
<evidence type="ECO:0000256" key="2">
    <source>
        <dbReference type="ARBA" id="ARBA00005851"/>
    </source>
</evidence>
<keyword evidence="5" id="KW-0413">Isomerase</keyword>
<dbReference type="OrthoDB" id="6080988at2759"/>
<evidence type="ECO:0000256" key="6">
    <source>
        <dbReference type="ARBA" id="ARBA00036735"/>
    </source>
</evidence>
<dbReference type="InterPro" id="IPR001398">
    <property type="entry name" value="Macrophage_inhib_fac"/>
</dbReference>
<dbReference type="GO" id="GO:0004167">
    <property type="term" value="F:dopachrome isomerase activity"/>
    <property type="evidence" value="ECO:0007669"/>
    <property type="project" value="UniProtKB-EC"/>
</dbReference>
<evidence type="ECO:0000256" key="3">
    <source>
        <dbReference type="ARBA" id="ARBA00022514"/>
    </source>
</evidence>
<dbReference type="GO" id="GO:0005125">
    <property type="term" value="F:cytokine activity"/>
    <property type="evidence" value="ECO:0007669"/>
    <property type="project" value="UniProtKB-KW"/>
</dbReference>
<dbReference type="PANTHER" id="PTHR11954:SF6">
    <property type="entry name" value="MACROPHAGE MIGRATION INHIBITORY FACTOR"/>
    <property type="match status" value="1"/>
</dbReference>
<organism evidence="13 14">
    <name type="scientific">Acanthaster planci</name>
    <name type="common">Crown-of-thorns starfish</name>
    <dbReference type="NCBI Taxonomy" id="133434"/>
    <lineage>
        <taxon>Eukaryota</taxon>
        <taxon>Metazoa</taxon>
        <taxon>Echinodermata</taxon>
        <taxon>Eleutherozoa</taxon>
        <taxon>Asterozoa</taxon>
        <taxon>Asteroidea</taxon>
        <taxon>Valvatacea</taxon>
        <taxon>Valvatida</taxon>
        <taxon>Acanthasteridae</taxon>
        <taxon>Acanthaster</taxon>
    </lineage>
</organism>
<dbReference type="Gene3D" id="3.30.429.10">
    <property type="entry name" value="Macrophage Migration Inhibitory Factor"/>
    <property type="match status" value="1"/>
</dbReference>
<dbReference type="GO" id="GO:0050178">
    <property type="term" value="F:phenylpyruvate tautomerase activity"/>
    <property type="evidence" value="ECO:0007669"/>
    <property type="project" value="UniProtKB-EC"/>
</dbReference>
<keyword evidence="3" id="KW-0202">Cytokine</keyword>
<dbReference type="Proteomes" id="UP000694845">
    <property type="component" value="Unplaced"/>
</dbReference>
<evidence type="ECO:0000256" key="8">
    <source>
        <dbReference type="ARBA" id="ARBA00038932"/>
    </source>
</evidence>
<dbReference type="KEGG" id="aplc:110979298"/>
<comment type="catalytic activity">
    <reaction evidence="7">
        <text>L-dopachrome = 5,6-dihydroxyindole-2-carboxylate</text>
        <dbReference type="Rhea" id="RHEA:13041"/>
        <dbReference type="ChEBI" id="CHEBI:16875"/>
        <dbReference type="ChEBI" id="CHEBI:57509"/>
        <dbReference type="EC" id="5.3.3.12"/>
    </reaction>
</comment>
<keyword evidence="13" id="KW-1185">Reference proteome</keyword>
<proteinExistence type="inferred from homology"/>
<evidence type="ECO:0000256" key="11">
    <source>
        <dbReference type="ARBA" id="ARBA00041912"/>
    </source>
</evidence>
<sequence>MPVLKIITNIPKGEMASDLELKLSNKLKECITQWKEQYFTIWLLPGQRIIRGRDNSPNAIIELYCCAAFNDTETNRQITRLLIEFSSKELGIAQDRMSVLLYRLKSDCVGLANGTLVSDLVPEHTDLHRLSS</sequence>
<dbReference type="EC" id="5.3.2.1" evidence="9"/>
<name>A0A8B7YBN2_ACAPL</name>
<reference evidence="14" key="1">
    <citation type="submission" date="2025-08" db="UniProtKB">
        <authorList>
            <consortium name="RefSeq"/>
        </authorList>
    </citation>
    <scope>IDENTIFICATION</scope>
</reference>
<dbReference type="GeneID" id="110979298"/>
<evidence type="ECO:0000256" key="12">
    <source>
        <dbReference type="ARBA" id="ARBA00042730"/>
    </source>
</evidence>
<evidence type="ECO:0000256" key="1">
    <source>
        <dbReference type="ARBA" id="ARBA00004613"/>
    </source>
</evidence>